<reference evidence="1 2" key="1">
    <citation type="submission" date="2018-10" db="EMBL/GenBank/DDBJ databases">
        <title>Comamonadaceae CDC group NO-1 genome sequencing and assembly.</title>
        <authorList>
            <person name="Bernier A.-M."/>
            <person name="Bernard K."/>
        </authorList>
    </citation>
    <scope>NUCLEOTIDE SEQUENCE [LARGE SCALE GENOMIC DNA]</scope>
    <source>
        <strain evidence="1 2">NML970147</strain>
    </source>
</reference>
<organism evidence="1 2">
    <name type="scientific">Allofranklinella schreckenbergeri</name>
    <dbReference type="NCBI Taxonomy" id="1076744"/>
    <lineage>
        <taxon>Bacteria</taxon>
        <taxon>Pseudomonadati</taxon>
        <taxon>Pseudomonadota</taxon>
        <taxon>Betaproteobacteria</taxon>
        <taxon>Burkholderiales</taxon>
        <taxon>Comamonadaceae</taxon>
        <taxon>Allofranklinella</taxon>
    </lineage>
</organism>
<evidence type="ECO:0000313" key="2">
    <source>
        <dbReference type="Proteomes" id="UP000267521"/>
    </source>
</evidence>
<evidence type="ECO:0000313" key="1">
    <source>
        <dbReference type="EMBL" id="RMW96036.1"/>
    </source>
</evidence>
<proteinExistence type="predicted"/>
<name>A0A3M6PZD3_9BURK</name>
<gene>
    <name evidence="1" type="ORF">EBQ26_10545</name>
</gene>
<accession>A0A3M6PZD3</accession>
<dbReference type="Proteomes" id="UP000267521">
    <property type="component" value="Unassembled WGS sequence"/>
</dbReference>
<protein>
    <submittedName>
        <fullName evidence="1">Uncharacterized protein</fullName>
    </submittedName>
</protein>
<dbReference type="EMBL" id="RDQM01000014">
    <property type="protein sequence ID" value="RMW96036.1"/>
    <property type="molecule type" value="Genomic_DNA"/>
</dbReference>
<sequence>MQQSISAAFAAVGGDIKALQGGVIVDSGQNGNGSWVRWGDGTLLCRHRMQIRSANGFATNAIVQTQQGWQFPQPMLVSPLPHLYITDVGQATAMALVKPNWFTYDSVSGKYLGVNHFRAINLGSKESALDINLMAWGRWK</sequence>
<dbReference type="AlphaFoldDB" id="A0A3M6PZD3"/>
<comment type="caution">
    <text evidence="1">The sequence shown here is derived from an EMBL/GenBank/DDBJ whole genome shotgun (WGS) entry which is preliminary data.</text>
</comment>